<keyword evidence="2" id="KW-1185">Reference proteome</keyword>
<comment type="caution">
    <text evidence="1">The sequence shown here is derived from an EMBL/GenBank/DDBJ whole genome shotgun (WGS) entry which is preliminary data.</text>
</comment>
<organism evidence="1 2">
    <name type="scientific">Naganishia vaughanmartiniae</name>
    <dbReference type="NCBI Taxonomy" id="1424756"/>
    <lineage>
        <taxon>Eukaryota</taxon>
        <taxon>Fungi</taxon>
        <taxon>Dikarya</taxon>
        <taxon>Basidiomycota</taxon>
        <taxon>Agaricomycotina</taxon>
        <taxon>Tremellomycetes</taxon>
        <taxon>Filobasidiales</taxon>
        <taxon>Filobasidiaceae</taxon>
        <taxon>Naganishia</taxon>
    </lineage>
</organism>
<sequence length="474" mass="51865">MAYSMPLTTAICYTSPDASSFSKPKHTILIYGATSYTARLLIDYLATHPERKQFTFALAGRNPEKLKKLVDELHRANEDGEEGRTEWIACALEDTEEGYPKVAAMVSDAEVVINLAGPYSSHNAELLEHFYLIFTANADHNIAFHLQGETFWIKEMIEKYDFLASKTHAIIVPSCGFDSIPSDILAYQSALHLSRLNGSNNAEIESSQTFFNAKGGVSGGTIASFKAMTEVEPYRIKRAMGEFALVPAGASRGVSSIGLRPYYSSPLIPAHGSFFVMGPVNTAIVRRSWSLFRSQQQLATQGSAKVVTYGDKFTYSESQVFDKRGGLGSRVTAWVVGLILTISLATLMKSRILQAIFFRVAPQPGSGPSEKTLRGGWLEGTNVSKASGNVVVSTFKGQGDPGYWLTSRMLVESALSLTLSHRQLSPLAQQGGVLTPAAAFGGVLTERLNSRDEFEIETMTLAEWREKKEGKKNI</sequence>
<dbReference type="EMBL" id="JASBWU010000011">
    <property type="protein sequence ID" value="KAJ9118278.1"/>
    <property type="molecule type" value="Genomic_DNA"/>
</dbReference>
<protein>
    <submittedName>
        <fullName evidence="1">Uncharacterized protein</fullName>
    </submittedName>
</protein>
<evidence type="ECO:0000313" key="1">
    <source>
        <dbReference type="EMBL" id="KAJ9118278.1"/>
    </source>
</evidence>
<evidence type="ECO:0000313" key="2">
    <source>
        <dbReference type="Proteomes" id="UP001243375"/>
    </source>
</evidence>
<gene>
    <name evidence="1" type="ORF">QFC22_004189</name>
</gene>
<proteinExistence type="predicted"/>
<reference evidence="1" key="1">
    <citation type="submission" date="2023-04" db="EMBL/GenBank/DDBJ databases">
        <title>Draft Genome sequencing of Naganishia species isolated from polar environments using Oxford Nanopore Technology.</title>
        <authorList>
            <person name="Leo P."/>
            <person name="Venkateswaran K."/>
        </authorList>
    </citation>
    <scope>NUCLEOTIDE SEQUENCE</scope>
    <source>
        <strain evidence="1">MNA-CCFEE 5425</strain>
    </source>
</reference>
<name>A0ACC2X3I8_9TREE</name>
<dbReference type="Proteomes" id="UP001243375">
    <property type="component" value="Unassembled WGS sequence"/>
</dbReference>
<accession>A0ACC2X3I8</accession>